<dbReference type="AlphaFoldDB" id="A0A1H3YV72"/>
<feature type="chain" id="PRO_5011467734" description="CopL family metal-binding regulatory protein" evidence="2">
    <location>
        <begin position="24"/>
        <end position="127"/>
    </location>
</feature>
<organism evidence="3 4">
    <name type="scientific">Paraburkholderia sartisoli</name>
    <dbReference type="NCBI Taxonomy" id="83784"/>
    <lineage>
        <taxon>Bacteria</taxon>
        <taxon>Pseudomonadati</taxon>
        <taxon>Pseudomonadota</taxon>
        <taxon>Betaproteobacteria</taxon>
        <taxon>Burkholderiales</taxon>
        <taxon>Burkholderiaceae</taxon>
        <taxon>Paraburkholderia</taxon>
    </lineage>
</organism>
<evidence type="ECO:0000313" key="3">
    <source>
        <dbReference type="EMBL" id="SEA15386.1"/>
    </source>
</evidence>
<protein>
    <recommendedName>
        <fullName evidence="5">CopL family metal-binding regulatory protein</fullName>
    </recommendedName>
</protein>
<proteinExistence type="predicted"/>
<keyword evidence="2" id="KW-0732">Signal</keyword>
<evidence type="ECO:0000256" key="2">
    <source>
        <dbReference type="SAM" id="SignalP"/>
    </source>
</evidence>
<keyword evidence="4" id="KW-1185">Reference proteome</keyword>
<gene>
    <name evidence="3" type="ORF">SAMN05192564_101465</name>
</gene>
<evidence type="ECO:0000313" key="4">
    <source>
        <dbReference type="Proteomes" id="UP000198638"/>
    </source>
</evidence>
<sequence length="127" mass="13495">MSLMWRMLVVFSIALLFGQGAFAHEQVTQLASAGATRHAQHVAGTEQVSGELARPATGRPEGPATGAPCRHDHSGCCTSACGFHCCVFPSAVYFEPRAPDVPIRLPVSEPRHDSVTHAPLLRPPIAS</sequence>
<dbReference type="Proteomes" id="UP000198638">
    <property type="component" value="Unassembled WGS sequence"/>
</dbReference>
<feature type="signal peptide" evidence="2">
    <location>
        <begin position="1"/>
        <end position="23"/>
    </location>
</feature>
<accession>A0A1H3YV72</accession>
<evidence type="ECO:0008006" key="5">
    <source>
        <dbReference type="Google" id="ProtNLM"/>
    </source>
</evidence>
<reference evidence="4" key="1">
    <citation type="submission" date="2016-10" db="EMBL/GenBank/DDBJ databases">
        <authorList>
            <person name="Varghese N."/>
            <person name="Submissions S."/>
        </authorList>
    </citation>
    <scope>NUCLEOTIDE SEQUENCE [LARGE SCALE GENOMIC DNA]</scope>
    <source>
        <strain evidence="4">LMG 24000</strain>
    </source>
</reference>
<evidence type="ECO:0000256" key="1">
    <source>
        <dbReference type="SAM" id="MobiDB-lite"/>
    </source>
</evidence>
<dbReference type="EMBL" id="FNRQ01000001">
    <property type="protein sequence ID" value="SEA15386.1"/>
    <property type="molecule type" value="Genomic_DNA"/>
</dbReference>
<feature type="region of interest" description="Disordered" evidence="1">
    <location>
        <begin position="44"/>
        <end position="71"/>
    </location>
</feature>
<name>A0A1H3YV72_9BURK</name>
<dbReference type="STRING" id="83784.SAMN05192564_101465"/>